<organism evidence="2 3">
    <name type="scientific">Babesia divergens</name>
    <dbReference type="NCBI Taxonomy" id="32595"/>
    <lineage>
        <taxon>Eukaryota</taxon>
        <taxon>Sar</taxon>
        <taxon>Alveolata</taxon>
        <taxon>Apicomplexa</taxon>
        <taxon>Aconoidasida</taxon>
        <taxon>Piroplasmida</taxon>
        <taxon>Babesiidae</taxon>
        <taxon>Babesia</taxon>
    </lineage>
</organism>
<reference evidence="2" key="2">
    <citation type="submission" date="2021-05" db="EMBL/GenBank/DDBJ databases">
        <authorList>
            <person name="Pain A."/>
        </authorList>
    </citation>
    <scope>NUCLEOTIDE SEQUENCE</scope>
    <source>
        <strain evidence="2">1802A</strain>
    </source>
</reference>
<evidence type="ECO:0000313" key="2">
    <source>
        <dbReference type="EMBL" id="KAK1938492.1"/>
    </source>
</evidence>
<sequence length="542" mass="62946">MGRKCSQYFALYYIAIALVNWCGLALARQADSAAFGRHRKLILQRASTAFLLPNSLNPRFNWWKCQDIPTERVVCEPYIKDIPYYNQFPSFVEGKFSFTKVDVDPKALGNGNPINADVISAIDAIDRITHFRLQKNGNLHVTMRTDVAEQGDSTRQANTETSMSNFTIGIIKQMYEQDPGVDEWMQHLKQKEFNVPAIADIIEDTGEIRAKHQRNEVTAILKNIIRECDIKQSHLEPIGWKYIPSQKLVEVLVRLTPIAKVVMWIFKLLPGYKPLMIHEARIKISNDATKDYARQKNKVFAQCVMTTYNNTRFRIRRLVDVDTTTNTRSNKDLPTDYCSTDTTMQHNGDSKPLDRKGQLVEISGAGKIRINMLIKLMRIVAENMDTKDTKYVAGAQKPTMQGDPYPQPFFVQKLHIIVNGKYYKFLPLLVFYVETTQTYHLCTREIQVQPREKHSLWNPWNRKYMNINIEHVPHMYIWAMFAETRHFQITKQNIQSLLALYKPLQHLDIQGYYSGTSDSQRERVKNIIHIDETRQYMVNIVT</sequence>
<evidence type="ECO:0000313" key="3">
    <source>
        <dbReference type="Proteomes" id="UP001195914"/>
    </source>
</evidence>
<feature type="region of interest" description="Disordered" evidence="1">
    <location>
        <begin position="332"/>
        <end position="355"/>
    </location>
</feature>
<gene>
    <name evidence="2" type="ORF">X943_001722</name>
</gene>
<keyword evidence="3" id="KW-1185">Reference proteome</keyword>
<reference evidence="2" key="1">
    <citation type="journal article" date="2014" name="Nucleic Acids Res.">
        <title>The evolutionary dynamics of variant antigen genes in Babesia reveal a history of genomic innovation underlying host-parasite interaction.</title>
        <authorList>
            <person name="Jackson A.P."/>
            <person name="Otto T.D."/>
            <person name="Darby A."/>
            <person name="Ramaprasad A."/>
            <person name="Xia D."/>
            <person name="Echaide I.E."/>
            <person name="Farber M."/>
            <person name="Gahlot S."/>
            <person name="Gamble J."/>
            <person name="Gupta D."/>
            <person name="Gupta Y."/>
            <person name="Jackson L."/>
            <person name="Malandrin L."/>
            <person name="Malas T.B."/>
            <person name="Moussa E."/>
            <person name="Nair M."/>
            <person name="Reid A.J."/>
            <person name="Sanders M."/>
            <person name="Sharma J."/>
            <person name="Tracey A."/>
            <person name="Quail M.A."/>
            <person name="Weir W."/>
            <person name="Wastling J.M."/>
            <person name="Hall N."/>
            <person name="Willadsen P."/>
            <person name="Lingelbach K."/>
            <person name="Shiels B."/>
            <person name="Tait A."/>
            <person name="Berriman M."/>
            <person name="Allred D.R."/>
            <person name="Pain A."/>
        </authorList>
    </citation>
    <scope>NUCLEOTIDE SEQUENCE</scope>
    <source>
        <strain evidence="2">1802A</strain>
    </source>
</reference>
<accession>A0AAD9GHH0</accession>
<name>A0AAD9GHH0_BABDI</name>
<protein>
    <submittedName>
        <fullName evidence="2">Uncharacterized protein</fullName>
    </submittedName>
</protein>
<feature type="compositionally biased region" description="Polar residues" evidence="1">
    <location>
        <begin position="337"/>
        <end position="347"/>
    </location>
</feature>
<dbReference type="AlphaFoldDB" id="A0AAD9GHH0"/>
<proteinExistence type="predicted"/>
<dbReference type="EMBL" id="JAHBMH010000024">
    <property type="protein sequence ID" value="KAK1938492.1"/>
    <property type="molecule type" value="Genomic_DNA"/>
</dbReference>
<comment type="caution">
    <text evidence="2">The sequence shown here is derived from an EMBL/GenBank/DDBJ whole genome shotgun (WGS) entry which is preliminary data.</text>
</comment>
<evidence type="ECO:0000256" key="1">
    <source>
        <dbReference type="SAM" id="MobiDB-lite"/>
    </source>
</evidence>
<dbReference type="Proteomes" id="UP001195914">
    <property type="component" value="Unassembled WGS sequence"/>
</dbReference>